<dbReference type="EMBL" id="JAEUXJ010000010">
    <property type="protein sequence ID" value="MBL6457839.1"/>
    <property type="molecule type" value="Genomic_DNA"/>
</dbReference>
<reference evidence="1 2" key="1">
    <citation type="submission" date="2021-01" db="EMBL/GenBank/DDBJ databases">
        <title>Belnapia mucosa sp. nov. and Belnapia arida sp. nov., isolated from the Tabernas Desert (Almeria, Spain).</title>
        <authorList>
            <person name="Molina-Menor E."/>
            <person name="Vidal-Verdu A."/>
            <person name="Calonge A."/>
            <person name="Satari L."/>
            <person name="Pereto Magraner J."/>
            <person name="Porcar Miralles M."/>
        </authorList>
    </citation>
    <scope>NUCLEOTIDE SEQUENCE [LARGE SCALE GENOMIC DNA]</scope>
    <source>
        <strain evidence="1 2">T6</strain>
    </source>
</reference>
<gene>
    <name evidence="1" type="ORF">JMJ55_21095</name>
</gene>
<keyword evidence="2" id="KW-1185">Reference proteome</keyword>
<protein>
    <submittedName>
        <fullName evidence="1">Uncharacterized protein</fullName>
    </submittedName>
</protein>
<dbReference type="RefSeq" id="WP_202827577.1">
    <property type="nucleotide sequence ID" value="NZ_JAEUXJ010000010.1"/>
</dbReference>
<evidence type="ECO:0000313" key="2">
    <source>
        <dbReference type="Proteomes" id="UP000606490"/>
    </source>
</evidence>
<comment type="caution">
    <text evidence="1">The sequence shown here is derived from an EMBL/GenBank/DDBJ whole genome shotgun (WGS) entry which is preliminary data.</text>
</comment>
<sequence>MTIHPLDALRLQRGVEHLHQLGPRATAELLAELTARIGGMPALLRLLEEYQNRLSPKLLRSAGGDRFPRRPLHEVRA</sequence>
<evidence type="ECO:0000313" key="1">
    <source>
        <dbReference type="EMBL" id="MBL6457839.1"/>
    </source>
</evidence>
<name>A0ABS1V839_9PROT</name>
<organism evidence="1 2">
    <name type="scientific">Belnapia mucosa</name>
    <dbReference type="NCBI Taxonomy" id="2804532"/>
    <lineage>
        <taxon>Bacteria</taxon>
        <taxon>Pseudomonadati</taxon>
        <taxon>Pseudomonadota</taxon>
        <taxon>Alphaproteobacteria</taxon>
        <taxon>Acetobacterales</taxon>
        <taxon>Roseomonadaceae</taxon>
        <taxon>Belnapia</taxon>
    </lineage>
</organism>
<accession>A0ABS1V839</accession>
<proteinExistence type="predicted"/>
<dbReference type="Proteomes" id="UP000606490">
    <property type="component" value="Unassembled WGS sequence"/>
</dbReference>